<feature type="region of interest" description="Disordered" evidence="1">
    <location>
        <begin position="1"/>
        <end position="41"/>
    </location>
</feature>
<feature type="compositionally biased region" description="Acidic residues" evidence="1">
    <location>
        <begin position="168"/>
        <end position="187"/>
    </location>
</feature>
<evidence type="ECO:0000313" key="4">
    <source>
        <dbReference type="Proteomes" id="UP000521943"/>
    </source>
</evidence>
<dbReference type="OrthoDB" id="3225557at2759"/>
<feature type="region of interest" description="Disordered" evidence="1">
    <location>
        <begin position="320"/>
        <end position="339"/>
    </location>
</feature>
<feature type="compositionally biased region" description="Polar residues" evidence="1">
    <location>
        <begin position="14"/>
        <end position="23"/>
    </location>
</feature>
<proteinExistence type="predicted"/>
<protein>
    <recommendedName>
        <fullName evidence="2">DUF6532 domain-containing protein</fullName>
    </recommendedName>
</protein>
<reference evidence="3 4" key="1">
    <citation type="submission" date="2020-07" db="EMBL/GenBank/DDBJ databases">
        <title>Comparative genomics of pyrophilous fungi reveals a link between fire events and developmental genes.</title>
        <authorList>
            <consortium name="DOE Joint Genome Institute"/>
            <person name="Steindorff A.S."/>
            <person name="Carver A."/>
            <person name="Calhoun S."/>
            <person name="Stillman K."/>
            <person name="Liu H."/>
            <person name="Lipzen A."/>
            <person name="Pangilinan J."/>
            <person name="Labutti K."/>
            <person name="Bruns T.D."/>
            <person name="Grigoriev I.V."/>
        </authorList>
    </citation>
    <scope>NUCLEOTIDE SEQUENCE [LARGE SCALE GENOMIC DNA]</scope>
    <source>
        <strain evidence="3 4">CBS 144469</strain>
    </source>
</reference>
<feature type="compositionally biased region" description="Basic and acidic residues" evidence="1">
    <location>
        <begin position="101"/>
        <end position="115"/>
    </location>
</feature>
<name>A0A8H6M608_9AGAR</name>
<sequence length="660" mass="73296">MSRSRPKPVDRTDSPSSVGSTLWSVKWRAEGGKRDNEGTTVVPPYDEAELIFRFVLDPSFLLALTTMAIISDSEEDEGTKAPPQRATRAAKSSALANKAWLADKPKSTSKKEKVQSKPVGKGSSKPEKVAPARTFKPATIKSDDDDDDDDGNDDYDDDDDVKSQHSGEDDDLVDDDGADDGLDDDSLNAEKPRFVSAHRQGVSQDGEPSTPKKKHRVKTSGSSPTSLASALFDDDEDVDDVSSSLKRSSGTRKRSSSDAAESIDLETSPVRPKKKKKVESDLDSSPARPKMKKKVQSARDEAFKQEKARIKMSPIKKKLAALSPRKNRKSKQATIEPTAADPSAYATHATLIYNVGTTETPLLRQHPLIRRVARAAIQAVTERLVLERAWEKDVVNREGQGPKVLRDACRALVSRYPSAKDVYNRLKEDDVFARHLSQLPMDRLSTLRAPAKAEADLYISYFKLGLGEECKTRVDALFQKHSYIFPGKWTGDDGVTWLPEKQKPYGNPTLAYILKSGFFRTSNSTGSVYADRFPEHDGKREIPKSLLALAATGLYASLYQQQMDTTKRLRFHGNSFASVYNTHLQTLDKMEFQSSASFHRIMSALYVEVRGGREEVSGNDDIYSLVSMFVPNVMVYDAMCYPCELRSMMLRSEVPTVMAV</sequence>
<feature type="compositionally biased region" description="Acidic residues" evidence="1">
    <location>
        <begin position="143"/>
        <end position="160"/>
    </location>
</feature>
<dbReference type="Pfam" id="PF20149">
    <property type="entry name" value="DUF6532"/>
    <property type="match status" value="1"/>
</dbReference>
<feature type="compositionally biased region" description="Basic and acidic residues" evidence="1">
    <location>
        <begin position="27"/>
        <end position="37"/>
    </location>
</feature>
<feature type="compositionally biased region" description="Polar residues" evidence="1">
    <location>
        <begin position="219"/>
        <end position="228"/>
    </location>
</feature>
<evidence type="ECO:0000313" key="3">
    <source>
        <dbReference type="EMBL" id="KAF6756065.1"/>
    </source>
</evidence>
<feature type="domain" description="DUF6532" evidence="2">
    <location>
        <begin position="376"/>
        <end position="590"/>
    </location>
</feature>
<gene>
    <name evidence="3" type="ORF">DFP72DRAFT_846840</name>
</gene>
<organism evidence="3 4">
    <name type="scientific">Ephemerocybe angulata</name>
    <dbReference type="NCBI Taxonomy" id="980116"/>
    <lineage>
        <taxon>Eukaryota</taxon>
        <taxon>Fungi</taxon>
        <taxon>Dikarya</taxon>
        <taxon>Basidiomycota</taxon>
        <taxon>Agaricomycotina</taxon>
        <taxon>Agaricomycetes</taxon>
        <taxon>Agaricomycetidae</taxon>
        <taxon>Agaricales</taxon>
        <taxon>Agaricineae</taxon>
        <taxon>Psathyrellaceae</taxon>
        <taxon>Ephemerocybe</taxon>
    </lineage>
</organism>
<accession>A0A8H6M608</accession>
<dbReference type="EMBL" id="JACGCI010000027">
    <property type="protein sequence ID" value="KAF6756065.1"/>
    <property type="molecule type" value="Genomic_DNA"/>
</dbReference>
<keyword evidence="4" id="KW-1185">Reference proteome</keyword>
<evidence type="ECO:0000259" key="2">
    <source>
        <dbReference type="Pfam" id="PF20149"/>
    </source>
</evidence>
<dbReference type="AlphaFoldDB" id="A0A8H6M608"/>
<dbReference type="Proteomes" id="UP000521943">
    <property type="component" value="Unassembled WGS sequence"/>
</dbReference>
<feature type="compositionally biased region" description="Basic residues" evidence="1">
    <location>
        <begin position="320"/>
        <end position="331"/>
    </location>
</feature>
<feature type="region of interest" description="Disordered" evidence="1">
    <location>
        <begin position="71"/>
        <end position="303"/>
    </location>
</feature>
<evidence type="ECO:0000256" key="1">
    <source>
        <dbReference type="SAM" id="MobiDB-lite"/>
    </source>
</evidence>
<dbReference type="InterPro" id="IPR045341">
    <property type="entry name" value="DUF6532"/>
</dbReference>
<comment type="caution">
    <text evidence="3">The sequence shown here is derived from an EMBL/GenBank/DDBJ whole genome shotgun (WGS) entry which is preliminary data.</text>
</comment>